<protein>
    <recommendedName>
        <fullName evidence="2">MobA-like NTP transferase domain-containing protein</fullName>
    </recommendedName>
</protein>
<dbReference type="Pfam" id="PF12804">
    <property type="entry name" value="NTP_transf_3"/>
    <property type="match status" value="1"/>
</dbReference>
<dbReference type="GeneID" id="93163972"/>
<feature type="domain" description="MobA-like NTP transferase" evidence="2">
    <location>
        <begin position="6"/>
        <end position="171"/>
    </location>
</feature>
<feature type="compositionally biased region" description="Basic and acidic residues" evidence="1">
    <location>
        <begin position="187"/>
        <end position="200"/>
    </location>
</feature>
<dbReference type="PANTHER" id="PTHR43777">
    <property type="entry name" value="MOLYBDENUM COFACTOR CYTIDYLYLTRANSFERASE"/>
    <property type="match status" value="1"/>
</dbReference>
<dbReference type="PATRIC" id="fig|742734.4.peg.4952"/>
<dbReference type="OrthoDB" id="9797742at2"/>
<name>A0A0J9BVC7_9FIRM</name>
<dbReference type="InterPro" id="IPR029044">
    <property type="entry name" value="Nucleotide-diphossugar_trans"/>
</dbReference>
<dbReference type="GO" id="GO:0016779">
    <property type="term" value="F:nucleotidyltransferase activity"/>
    <property type="evidence" value="ECO:0007669"/>
    <property type="project" value="UniProtKB-ARBA"/>
</dbReference>
<dbReference type="Proteomes" id="UP000037392">
    <property type="component" value="Unassembled WGS sequence"/>
</dbReference>
<sequence length="213" mass="23831">MNLSFVFMASGFGKRFGANKLYVPLEGKPLYRHGLECLMETAVRLRQEDGHQVRLVVVSQYRKILEDGERLGLETVYNGASDEGITASLRLGTEAGGEDGDIFLFFVADQPYMKSATLTEFVRGFIKSGFGMGCVCSMGKRGNPAAFSRLYREELLSLRGDKGGSVIMKKHPMDVWSMEVSENELKDIDVQADLDREQEQPGKMQAGKRWNNE</sequence>
<accession>A0A0J9BVC7</accession>
<dbReference type="EMBL" id="ADLK01000032">
    <property type="protein sequence ID" value="KMW16184.1"/>
    <property type="molecule type" value="Genomic_DNA"/>
</dbReference>
<evidence type="ECO:0000256" key="1">
    <source>
        <dbReference type="SAM" id="MobiDB-lite"/>
    </source>
</evidence>
<dbReference type="CDD" id="cd04182">
    <property type="entry name" value="GT_2_like_f"/>
    <property type="match status" value="1"/>
</dbReference>
<dbReference type="SUPFAM" id="SSF53448">
    <property type="entry name" value="Nucleotide-diphospho-sugar transferases"/>
    <property type="match status" value="1"/>
</dbReference>
<gene>
    <name evidence="3" type="ORF">HMPREF9470_04622</name>
</gene>
<reference evidence="3 4" key="1">
    <citation type="submission" date="2011-04" db="EMBL/GenBank/DDBJ databases">
        <title>The Genome Sequence of Clostridium citroniae WAL-19142.</title>
        <authorList>
            <consortium name="The Broad Institute Genome Sequencing Platform"/>
            <person name="Earl A."/>
            <person name="Ward D."/>
            <person name="Feldgarden M."/>
            <person name="Gevers D."/>
            <person name="Warren Y.A."/>
            <person name="Tyrrell K.L."/>
            <person name="Citron D.M."/>
            <person name="Goldstein E.J."/>
            <person name="Daigneault M."/>
            <person name="Allen-Vercoe E."/>
            <person name="Young S.K."/>
            <person name="Zeng Q."/>
            <person name="Gargeya S."/>
            <person name="Fitzgerald M."/>
            <person name="Haas B."/>
            <person name="Abouelleil A."/>
            <person name="Alvarado L."/>
            <person name="Arachchi H.M."/>
            <person name="Berlin A."/>
            <person name="Brown A."/>
            <person name="Chapman S.B."/>
            <person name="Chen Z."/>
            <person name="Dunbar C."/>
            <person name="Freedman E."/>
            <person name="Gearin G."/>
            <person name="Gellesch M."/>
            <person name="Goldberg J."/>
            <person name="Griggs A."/>
            <person name="Gujja S."/>
            <person name="Heilman E.R."/>
            <person name="Heiman D."/>
            <person name="Howarth C."/>
            <person name="Larson L."/>
            <person name="Lui A."/>
            <person name="MacDonald P.J."/>
            <person name="Mehta T."/>
            <person name="Montmayeur A."/>
            <person name="Murphy C."/>
            <person name="Neiman D."/>
            <person name="Pearson M."/>
            <person name="Priest M."/>
            <person name="Roberts A."/>
            <person name="Saif S."/>
            <person name="Shea T."/>
            <person name="Shenoy N."/>
            <person name="Sisk P."/>
            <person name="Stolte C."/>
            <person name="Sykes S."/>
            <person name="White J."/>
            <person name="Yandava C."/>
            <person name="Wortman J."/>
            <person name="Nusbaum C."/>
            <person name="Birren B."/>
        </authorList>
    </citation>
    <scope>NUCLEOTIDE SEQUENCE [LARGE SCALE GENOMIC DNA]</scope>
    <source>
        <strain evidence="3 4">WAL-19142</strain>
    </source>
</reference>
<dbReference type="InterPro" id="IPR025877">
    <property type="entry name" value="MobA-like_NTP_Trfase"/>
</dbReference>
<evidence type="ECO:0000313" key="4">
    <source>
        <dbReference type="Proteomes" id="UP000037392"/>
    </source>
</evidence>
<organism evidence="3 4">
    <name type="scientific">[Clostridium] citroniae WAL-19142</name>
    <dbReference type="NCBI Taxonomy" id="742734"/>
    <lineage>
        <taxon>Bacteria</taxon>
        <taxon>Bacillati</taxon>
        <taxon>Bacillota</taxon>
        <taxon>Clostridia</taxon>
        <taxon>Lachnospirales</taxon>
        <taxon>Lachnospiraceae</taxon>
        <taxon>Enterocloster</taxon>
    </lineage>
</organism>
<dbReference type="RefSeq" id="WP_045093155.1">
    <property type="nucleotide sequence ID" value="NZ_KQ235882.1"/>
</dbReference>
<evidence type="ECO:0000259" key="2">
    <source>
        <dbReference type="Pfam" id="PF12804"/>
    </source>
</evidence>
<comment type="caution">
    <text evidence="3">The sequence shown here is derived from an EMBL/GenBank/DDBJ whole genome shotgun (WGS) entry which is preliminary data.</text>
</comment>
<feature type="region of interest" description="Disordered" evidence="1">
    <location>
        <begin position="187"/>
        <end position="213"/>
    </location>
</feature>
<proteinExistence type="predicted"/>
<dbReference type="AlphaFoldDB" id="A0A0J9BVC7"/>
<dbReference type="PANTHER" id="PTHR43777:SF1">
    <property type="entry name" value="MOLYBDENUM COFACTOR CYTIDYLYLTRANSFERASE"/>
    <property type="match status" value="1"/>
</dbReference>
<evidence type="ECO:0000313" key="3">
    <source>
        <dbReference type="EMBL" id="KMW16184.1"/>
    </source>
</evidence>
<dbReference type="Gene3D" id="3.90.550.10">
    <property type="entry name" value="Spore Coat Polysaccharide Biosynthesis Protein SpsA, Chain A"/>
    <property type="match status" value="1"/>
</dbReference>